<organism evidence="2 3">
    <name type="scientific">Durusdinium trenchii</name>
    <dbReference type="NCBI Taxonomy" id="1381693"/>
    <lineage>
        <taxon>Eukaryota</taxon>
        <taxon>Sar</taxon>
        <taxon>Alveolata</taxon>
        <taxon>Dinophyceae</taxon>
        <taxon>Suessiales</taxon>
        <taxon>Symbiodiniaceae</taxon>
        <taxon>Durusdinium</taxon>
    </lineage>
</organism>
<comment type="caution">
    <text evidence="2">The sequence shown here is derived from an EMBL/GenBank/DDBJ whole genome shotgun (WGS) entry which is preliminary data.</text>
</comment>
<dbReference type="Proteomes" id="UP001642464">
    <property type="component" value="Unassembled WGS sequence"/>
</dbReference>
<protein>
    <submittedName>
        <fullName evidence="2">Uncharacterized protein</fullName>
    </submittedName>
</protein>
<keyword evidence="1" id="KW-0175">Coiled coil</keyword>
<evidence type="ECO:0000313" key="2">
    <source>
        <dbReference type="EMBL" id="CAK9011319.1"/>
    </source>
</evidence>
<accession>A0ABP0JAU3</accession>
<dbReference type="EMBL" id="CAXAMM010006513">
    <property type="protein sequence ID" value="CAK9011319.1"/>
    <property type="molecule type" value="Genomic_DNA"/>
</dbReference>
<sequence>MIGCLVQAQHPRGPRPAFGEFLVRVQATCQPEIAEYELPSPLAELPASFQPEELPEDDMIGEQEAYTEENAVVNHMDIQSVFDHLPLRDSFGSRTDYDIYDPNESPIAVNPNGLSHDRYLAELLAALKVMERNHQGLQRLVRQHRGQWSFCGLRRWLTPAM</sequence>
<name>A0ABP0JAU3_9DINO</name>
<gene>
    <name evidence="2" type="ORF">SCF082_LOCUS11050</name>
</gene>
<reference evidence="2 3" key="1">
    <citation type="submission" date="2024-02" db="EMBL/GenBank/DDBJ databases">
        <authorList>
            <person name="Chen Y."/>
            <person name="Shah S."/>
            <person name="Dougan E. K."/>
            <person name="Thang M."/>
            <person name="Chan C."/>
        </authorList>
    </citation>
    <scope>NUCLEOTIDE SEQUENCE [LARGE SCALE GENOMIC DNA]</scope>
</reference>
<feature type="coiled-coil region" evidence="1">
    <location>
        <begin position="120"/>
        <end position="147"/>
    </location>
</feature>
<keyword evidence="3" id="KW-1185">Reference proteome</keyword>
<evidence type="ECO:0000313" key="3">
    <source>
        <dbReference type="Proteomes" id="UP001642464"/>
    </source>
</evidence>
<proteinExistence type="predicted"/>
<evidence type="ECO:0000256" key="1">
    <source>
        <dbReference type="SAM" id="Coils"/>
    </source>
</evidence>